<dbReference type="InterPro" id="IPR020019">
    <property type="entry name" value="AcTrfase_PglD-like"/>
</dbReference>
<reference evidence="4" key="1">
    <citation type="journal article" date="2019" name="Int. J. Syst. Evol. Microbiol.">
        <title>The Global Catalogue of Microorganisms (GCM) 10K type strain sequencing project: providing services to taxonomists for standard genome sequencing and annotation.</title>
        <authorList>
            <consortium name="The Broad Institute Genomics Platform"/>
            <consortium name="The Broad Institute Genome Sequencing Center for Infectious Disease"/>
            <person name="Wu L."/>
            <person name="Ma J."/>
        </authorList>
    </citation>
    <scope>NUCLEOTIDE SEQUENCE [LARGE SCALE GENOMIC DNA]</scope>
    <source>
        <strain evidence="4">KCTC 32041</strain>
    </source>
</reference>
<dbReference type="Proteomes" id="UP000600877">
    <property type="component" value="Unassembled WGS sequence"/>
</dbReference>
<dbReference type="Gene3D" id="2.160.10.10">
    <property type="entry name" value="Hexapeptide repeat proteins"/>
    <property type="match status" value="1"/>
</dbReference>
<evidence type="ECO:0000313" key="3">
    <source>
        <dbReference type="EMBL" id="GGX84091.1"/>
    </source>
</evidence>
<dbReference type="Gene3D" id="3.40.50.20">
    <property type="match status" value="1"/>
</dbReference>
<dbReference type="NCBIfam" id="TIGR03570">
    <property type="entry name" value="NeuD_NnaD"/>
    <property type="match status" value="1"/>
</dbReference>
<feature type="domain" description="PglD N-terminal" evidence="2">
    <location>
        <begin position="8"/>
        <end position="85"/>
    </location>
</feature>
<dbReference type="Pfam" id="PF17836">
    <property type="entry name" value="PglD_N"/>
    <property type="match status" value="1"/>
</dbReference>
<comment type="caution">
    <text evidence="3">The sequence shown here is derived from an EMBL/GenBank/DDBJ whole genome shotgun (WGS) entry which is preliminary data.</text>
</comment>
<keyword evidence="4" id="KW-1185">Reference proteome</keyword>
<name>A0ABQ2YHR4_9NEIS</name>
<dbReference type="EMBL" id="BMYW01000002">
    <property type="protein sequence ID" value="GGX84091.1"/>
    <property type="molecule type" value="Genomic_DNA"/>
</dbReference>
<dbReference type="PANTHER" id="PTHR43300:SF7">
    <property type="entry name" value="UDP-N-ACETYLBACILLOSAMINE N-ACETYLTRANSFERASE"/>
    <property type="match status" value="1"/>
</dbReference>
<dbReference type="InterPro" id="IPR011004">
    <property type="entry name" value="Trimer_LpxA-like_sf"/>
</dbReference>
<dbReference type="PANTHER" id="PTHR43300">
    <property type="entry name" value="ACETYLTRANSFERASE"/>
    <property type="match status" value="1"/>
</dbReference>
<dbReference type="InterPro" id="IPR050179">
    <property type="entry name" value="Trans_hexapeptide_repeat"/>
</dbReference>
<sequence>MSSLNKPLIILGAGGHAAVLVDILRQQRRDIMAIISPGNDVLRPVFDGLSRWHDNDDVLQCAPDEVELVNGLGSLPGNTHRQKLYGDFVCKGYVFAKVIADSAVISPYAHLGDGVQVLHKAVVQAGTDISENTIINTASVVEHDCCIGAHNHLAPGSVLSGGVHTGNSVHISTGAVVIQNINIGDDVVIGAGVTINKNVAEAVTVYGARPFVKTH</sequence>
<evidence type="ECO:0000259" key="2">
    <source>
        <dbReference type="Pfam" id="PF17836"/>
    </source>
</evidence>
<evidence type="ECO:0000313" key="4">
    <source>
        <dbReference type="Proteomes" id="UP000600877"/>
    </source>
</evidence>
<accession>A0ABQ2YHR4</accession>
<evidence type="ECO:0000256" key="1">
    <source>
        <dbReference type="ARBA" id="ARBA00007274"/>
    </source>
</evidence>
<dbReference type="InterPro" id="IPR041561">
    <property type="entry name" value="PglD_N"/>
</dbReference>
<comment type="similarity">
    <text evidence="1">Belongs to the transferase hexapeptide repeat family.</text>
</comment>
<protein>
    <submittedName>
        <fullName evidence="3">Sialic acid synthase</fullName>
    </submittedName>
</protein>
<organism evidence="3 4">
    <name type="scientific">Vogesella alkaliphila</name>
    <dbReference type="NCBI Taxonomy" id="1193621"/>
    <lineage>
        <taxon>Bacteria</taxon>
        <taxon>Pseudomonadati</taxon>
        <taxon>Pseudomonadota</taxon>
        <taxon>Betaproteobacteria</taxon>
        <taxon>Neisseriales</taxon>
        <taxon>Chromobacteriaceae</taxon>
        <taxon>Vogesella</taxon>
    </lineage>
</organism>
<dbReference type="CDD" id="cd03360">
    <property type="entry name" value="LbH_AT_putative"/>
    <property type="match status" value="1"/>
</dbReference>
<dbReference type="SUPFAM" id="SSF51161">
    <property type="entry name" value="Trimeric LpxA-like enzymes"/>
    <property type="match status" value="1"/>
</dbReference>
<proteinExistence type="inferred from homology"/>
<gene>
    <name evidence="3" type="primary">neuD</name>
    <name evidence="3" type="ORF">GCM10011290_09700</name>
</gene>